<evidence type="ECO:0000313" key="1">
    <source>
        <dbReference type="EMBL" id="KAJ8715223.1"/>
    </source>
</evidence>
<gene>
    <name evidence="1" type="ORF">PYW08_005204</name>
</gene>
<proteinExistence type="predicted"/>
<organism evidence="1 2">
    <name type="scientific">Mythimna loreyi</name>
    <dbReference type="NCBI Taxonomy" id="667449"/>
    <lineage>
        <taxon>Eukaryota</taxon>
        <taxon>Metazoa</taxon>
        <taxon>Ecdysozoa</taxon>
        <taxon>Arthropoda</taxon>
        <taxon>Hexapoda</taxon>
        <taxon>Insecta</taxon>
        <taxon>Pterygota</taxon>
        <taxon>Neoptera</taxon>
        <taxon>Endopterygota</taxon>
        <taxon>Lepidoptera</taxon>
        <taxon>Glossata</taxon>
        <taxon>Ditrysia</taxon>
        <taxon>Noctuoidea</taxon>
        <taxon>Noctuidae</taxon>
        <taxon>Noctuinae</taxon>
        <taxon>Hadenini</taxon>
        <taxon>Mythimna</taxon>
    </lineage>
</organism>
<evidence type="ECO:0000313" key="2">
    <source>
        <dbReference type="Proteomes" id="UP001231649"/>
    </source>
</evidence>
<accession>A0ACC2QJE8</accession>
<protein>
    <submittedName>
        <fullName evidence="1">Uncharacterized protein</fullName>
    </submittedName>
</protein>
<dbReference type="EMBL" id="CM056793">
    <property type="protein sequence ID" value="KAJ8715223.1"/>
    <property type="molecule type" value="Genomic_DNA"/>
</dbReference>
<dbReference type="Proteomes" id="UP001231649">
    <property type="component" value="Chromosome 17"/>
</dbReference>
<sequence>MYSKRAGTSGISGQLYESKLISLLYFRALHDDRIKQFKLASNINNIGDFDDICFRADVDGFDKPVVVFIQAKHRENKNQILKIDLYAYFNSYLRIRQCFDKSKEKFFEGSYDQVECFFVFYTTAKDQYSNDWKLKSNFSSILNDLVGTDGKVKQPDKRDEDVKLLCKVAMKEQMTSLAERIANFINNDSKYQMMMTDDLVRRYHVILAEKVVNVSELQPDGYRFATFRHDFFDTHDEYLVLFKNMLFKEILKSKKTESVDIKHCLSEFLKEPGDASKLSKLIGIIISYNNNQLEFNKQSIKDFEFDMKLTDIPPSTVNKAIEIAAKEILLSPTFKQRVPSAFGNKDITLSGSEAKKKRRINYLASKITDLFVKYKSSKIIVIDESLDDGFLQLNGGVAGGIGNIFVVDDSNTKLMKITNDKDSLGIFAKQLYERLNEEIELKNKENLENKIPNLCEYKFSFNSNKFPKLSFECSENEDTVTDFLNKLVIFSSQADEEGVETILKNEIEENQLNEPNYFQAKIDAIFAKFHDEIQKWWIQPEQAPYLTEEYDLFKKAKHIIKDQLVSVVNFMYKIKINHFDSTFTENAVKSLNFQDQVKKIITTENTILTVVKVIQHLNNKSHIILDLEYIMDLPTKERKVLCQELRSTHEDTVLILVCDEIQQNKKKILETISGAVLSKNTIIVIKRACVEILQKYFPESSVHDDKNSFIDLSEESQKNIMENAKVVFQGTEVRLDLILDDKSKTFVKGDILHEIINKEKILVGTLNVSRDYNDIKYLHVERRLKKAKNNSISMMPYLWHCNCRFIQAYETQDSNEILEEKPNCSSQCGMGLSTPYHTPEEITVKNTMSYFLYFNEQSLSSDVISSIEYLLTNSSEEKKDQVLGETLKTNSSPSSTVVEDCDNILNQKRKCVDSGIIIKPLTIDLTSELPPEHVVLVLAEPGVGKSTLLTNLSIKTKGLKPEVWIIRINLLEYSEEFSKWKDDNTTINLLETLKFICQVIIRDRFGKNNNVEILLEETNNIIYLKHCTADPLTEFELNLFLHFYYEREILFLFDGFDEICPHYTDVVIKCLRCIGNNLRKHRMWITSRPYNEVKTILEKEFGSSYEIDNFSLEEVIVYLFTFWTHNLKLEELNRTQLENLSEFLEYMAKVETETIFPAEPLHVVRMITAGYFSYIDCFVIVTCAGWYFPLNPLFIYLAAMYILDNINEDHKKTKEWYSDTDTFTVYKRFLEIKIKRRYAQKNEYNMKNPDTIIAYEREISESIINHIFLGAFAIFNRFNSNPKVFSANDLRIIEDNLKVVEMAIEKTGLVESVSDGIPIFTHMSFTEHFAVEYVCNRLKHTKNLRFDDNKKEVCLCFDLMFVMVVYKNIRKIFDHKLKTDKTLMSILEDNYDAIFHYLWVHSLIYKKENLGTLFCFPLYIAVQENLKNCELLFRKTISDAIFYTNITDIIGMTRLFDMFDTRNYNKHFFLHIFKKYKKEARPENDFVRVFFLLG</sequence>
<comment type="caution">
    <text evidence="1">The sequence shown here is derived from an EMBL/GenBank/DDBJ whole genome shotgun (WGS) entry which is preliminary data.</text>
</comment>
<reference evidence="1" key="1">
    <citation type="submission" date="2023-03" db="EMBL/GenBank/DDBJ databases">
        <title>Chromosome-level genomes of two armyworms, Mythimna separata and Mythimna loreyi, provide insights into the biosynthesis and reception of sex pheromones.</title>
        <authorList>
            <person name="Zhao H."/>
        </authorList>
    </citation>
    <scope>NUCLEOTIDE SEQUENCE</scope>
    <source>
        <strain evidence="1">BeijingLab</strain>
    </source>
</reference>
<name>A0ACC2QJE8_9NEOP</name>
<keyword evidence="2" id="KW-1185">Reference proteome</keyword>